<comment type="catalytic activity">
    <reaction evidence="3">
        <text>2-C-methyl-D-erythritol 4-phosphate + CTP + H(+) = 4-CDP-2-C-methyl-D-erythritol + diphosphate</text>
        <dbReference type="Rhea" id="RHEA:13429"/>
        <dbReference type="ChEBI" id="CHEBI:15378"/>
        <dbReference type="ChEBI" id="CHEBI:33019"/>
        <dbReference type="ChEBI" id="CHEBI:37563"/>
        <dbReference type="ChEBI" id="CHEBI:57823"/>
        <dbReference type="ChEBI" id="CHEBI:58262"/>
        <dbReference type="EC" id="2.7.7.60"/>
    </reaction>
</comment>
<keyword evidence="3" id="KW-0414">Isoprene biosynthesis</keyword>
<evidence type="ECO:0000313" key="4">
    <source>
        <dbReference type="EMBL" id="QDT58759.1"/>
    </source>
</evidence>
<dbReference type="InterPro" id="IPR029044">
    <property type="entry name" value="Nucleotide-diphossugar_trans"/>
</dbReference>
<keyword evidence="5" id="KW-1185">Reference proteome</keyword>
<evidence type="ECO:0000256" key="2">
    <source>
        <dbReference type="ARBA" id="ARBA00022695"/>
    </source>
</evidence>
<dbReference type="AlphaFoldDB" id="A0A517SRM6"/>
<keyword evidence="1 3" id="KW-0808">Transferase</keyword>
<dbReference type="EMBL" id="CP036272">
    <property type="protein sequence ID" value="QDT58759.1"/>
    <property type="molecule type" value="Genomic_DNA"/>
</dbReference>
<accession>A0A517SRM6</accession>
<dbReference type="Pfam" id="PF01128">
    <property type="entry name" value="IspD"/>
    <property type="match status" value="1"/>
</dbReference>
<dbReference type="InterPro" id="IPR001228">
    <property type="entry name" value="IspD"/>
</dbReference>
<dbReference type="HAMAP" id="MF_00108">
    <property type="entry name" value="IspD"/>
    <property type="match status" value="1"/>
</dbReference>
<evidence type="ECO:0000256" key="3">
    <source>
        <dbReference type="HAMAP-Rule" id="MF_00108"/>
    </source>
</evidence>
<dbReference type="GO" id="GO:0019288">
    <property type="term" value="P:isopentenyl diphosphate biosynthetic process, methylerythritol 4-phosphate pathway"/>
    <property type="evidence" value="ECO:0007669"/>
    <property type="project" value="UniProtKB-UniRule"/>
</dbReference>
<keyword evidence="2 3" id="KW-0548">Nucleotidyltransferase</keyword>
<dbReference type="CDD" id="cd02516">
    <property type="entry name" value="CDP-ME_synthetase"/>
    <property type="match status" value="1"/>
</dbReference>
<dbReference type="PANTHER" id="PTHR32125:SF4">
    <property type="entry name" value="2-C-METHYL-D-ERYTHRITOL 4-PHOSPHATE CYTIDYLYLTRANSFERASE, CHLOROPLASTIC"/>
    <property type="match status" value="1"/>
</dbReference>
<dbReference type="GO" id="GO:0050518">
    <property type="term" value="F:2-C-methyl-D-erythritol 4-phosphate cytidylyltransferase activity"/>
    <property type="evidence" value="ECO:0007669"/>
    <property type="project" value="UniProtKB-UniRule"/>
</dbReference>
<evidence type="ECO:0000313" key="5">
    <source>
        <dbReference type="Proteomes" id="UP000315003"/>
    </source>
</evidence>
<evidence type="ECO:0000256" key="1">
    <source>
        <dbReference type="ARBA" id="ARBA00022679"/>
    </source>
</evidence>
<feature type="site" description="Transition state stabilizer" evidence="3">
    <location>
        <position position="38"/>
    </location>
</feature>
<dbReference type="NCBIfam" id="TIGR00453">
    <property type="entry name" value="ispD"/>
    <property type="match status" value="1"/>
</dbReference>
<sequence length="247" mass="26656">MKCGTSCVLSALDVSPDKVAVIMPAAGRGRRFERDENKLFALLDGKPIWLQTVLRLRSNQRVGPIVMPISAADESSFRDGYDDQLQQLDVQLVTGGKERIDSVQCGLQALTDWPDDGLVAIHDAARPLVRSADLDQVFDKAALCGAAILAVPVTATVKRSSDGGLSCRTVDRSELSLAATPQVFRLALLRQAYQRHRGRPATDDAQLVARSGHDVALVHGASDNLKVTLPTDLVIAEAILKIQNETP</sequence>
<dbReference type="Gene3D" id="3.90.550.10">
    <property type="entry name" value="Spore Coat Polysaccharide Biosynthesis Protein SpsA, Chain A"/>
    <property type="match status" value="1"/>
</dbReference>
<proteinExistence type="inferred from homology"/>
<dbReference type="InterPro" id="IPR034683">
    <property type="entry name" value="IspD/TarI"/>
</dbReference>
<reference evidence="4 5" key="1">
    <citation type="submission" date="2019-02" db="EMBL/GenBank/DDBJ databases">
        <title>Deep-cultivation of Planctomycetes and their phenomic and genomic characterization uncovers novel biology.</title>
        <authorList>
            <person name="Wiegand S."/>
            <person name="Jogler M."/>
            <person name="Boedeker C."/>
            <person name="Pinto D."/>
            <person name="Vollmers J."/>
            <person name="Rivas-Marin E."/>
            <person name="Kohn T."/>
            <person name="Peeters S.H."/>
            <person name="Heuer A."/>
            <person name="Rast P."/>
            <person name="Oberbeckmann S."/>
            <person name="Bunk B."/>
            <person name="Jeske O."/>
            <person name="Meyerdierks A."/>
            <person name="Storesund J.E."/>
            <person name="Kallscheuer N."/>
            <person name="Luecker S."/>
            <person name="Lage O.M."/>
            <person name="Pohl T."/>
            <person name="Merkel B.J."/>
            <person name="Hornburger P."/>
            <person name="Mueller R.-W."/>
            <person name="Bruemmer F."/>
            <person name="Labrenz M."/>
            <person name="Spormann A.M."/>
            <person name="Op den Camp H."/>
            <person name="Overmann J."/>
            <person name="Amann R."/>
            <person name="Jetten M.S.M."/>
            <person name="Mascher T."/>
            <person name="Medema M.H."/>
            <person name="Devos D.P."/>
            <person name="Kaster A.-K."/>
            <person name="Ovreas L."/>
            <person name="Rohde M."/>
            <person name="Galperin M.Y."/>
            <person name="Jogler C."/>
        </authorList>
    </citation>
    <scope>NUCLEOTIDE SEQUENCE [LARGE SCALE GENOMIC DNA]</scope>
    <source>
        <strain evidence="4 5">SV_7m_r</strain>
    </source>
</reference>
<dbReference type="Proteomes" id="UP000315003">
    <property type="component" value="Chromosome"/>
</dbReference>
<feature type="site" description="Positions MEP for the nucleophilic attack" evidence="3">
    <location>
        <position position="226"/>
    </location>
</feature>
<dbReference type="EC" id="2.7.7.60" evidence="3"/>
<dbReference type="SUPFAM" id="SSF53448">
    <property type="entry name" value="Nucleotide-diphospho-sugar transferases"/>
    <property type="match status" value="1"/>
</dbReference>
<comment type="pathway">
    <text evidence="3">Isoprenoid biosynthesis; isopentenyl diphosphate biosynthesis via DXP pathway; isopentenyl diphosphate from 1-deoxy-D-xylulose 5-phosphate: step 2/6.</text>
</comment>
<dbReference type="UniPathway" id="UPA00056">
    <property type="reaction ID" value="UER00093"/>
</dbReference>
<feature type="site" description="Positions MEP for the nucleophilic attack" evidence="3">
    <location>
        <position position="172"/>
    </location>
</feature>
<organism evidence="4 5">
    <name type="scientific">Stieleria bergensis</name>
    <dbReference type="NCBI Taxonomy" id="2528025"/>
    <lineage>
        <taxon>Bacteria</taxon>
        <taxon>Pseudomonadati</taxon>
        <taxon>Planctomycetota</taxon>
        <taxon>Planctomycetia</taxon>
        <taxon>Pirellulales</taxon>
        <taxon>Pirellulaceae</taxon>
        <taxon>Stieleria</taxon>
    </lineage>
</organism>
<name>A0A517SRM6_9BACT</name>
<gene>
    <name evidence="3 4" type="primary">ispD</name>
    <name evidence="4" type="ORF">SV7mr_12590</name>
</gene>
<protein>
    <recommendedName>
        <fullName evidence="3">2-C-methyl-D-erythritol 4-phosphate cytidylyltransferase</fullName>
        <ecNumber evidence="3">2.7.7.60</ecNumber>
    </recommendedName>
    <alternativeName>
        <fullName evidence="3">4-diphosphocytidyl-2C-methyl-D-erythritol synthase</fullName>
    </alternativeName>
    <alternativeName>
        <fullName evidence="3">MEP cytidylyltransferase</fullName>
        <shortName evidence="3">MCT</shortName>
    </alternativeName>
</protein>
<dbReference type="PANTHER" id="PTHR32125">
    <property type="entry name" value="2-C-METHYL-D-ERYTHRITOL 4-PHOSPHATE CYTIDYLYLTRANSFERASE, CHLOROPLASTIC"/>
    <property type="match status" value="1"/>
</dbReference>
<dbReference type="InterPro" id="IPR050088">
    <property type="entry name" value="IspD/TarI_cytidylyltransf_bact"/>
</dbReference>
<feature type="site" description="Transition state stabilizer" evidence="3">
    <location>
        <position position="31"/>
    </location>
</feature>
<comment type="function">
    <text evidence="3">Catalyzes the formation of 4-diphosphocytidyl-2-C-methyl-D-erythritol from CTP and 2-C-methyl-D-erythritol 4-phosphate (MEP).</text>
</comment>
<dbReference type="FunFam" id="3.90.550.10:FF:000003">
    <property type="entry name" value="2-C-methyl-D-erythritol 4-phosphate cytidylyltransferase"/>
    <property type="match status" value="1"/>
</dbReference>
<comment type="similarity">
    <text evidence="3">Belongs to the IspD/TarI cytidylyltransferase family. IspD subfamily.</text>
</comment>